<sequence length="525" mass="61822">MAENKKKRKWLSTNALKEFINDITEEELSAEELYSETKNNSETSMMMDEEENFIQEQEGLINLKMDEESESKIAVPPAGLEIQENPEELAMYKKETESHIQELEIENDELKGKLEFERIRLEDELKERDRDWKRKFAEIDEEKKETKLTVQQLQQQLNEKQRELIDTDERAQKENAERKAASVKLKEVTKQLEEYQKNYLDTQEENKKKEEKLAQIKVDHKEEINQFNQLKKQYNELEQDYQQLHTINQKNETKVNELQEENDTLLELLDEKEQETEAELTRLREENAKYRQTIQQLKKQVAQKLKNALEESHMDVGEQGQLPEEQIQEETIEEIEQLAAEKEALNSALFDAHEEIAKLEEKTSNLEQLEAEKERLASRLADAQIELSKLKEQKANEESLELIQAKKQVDELMEKNEQLKKEVIQSQQEIGEVLISAKKQANRTIEEAQTEAKHLISSAELELENISNRARKILIEVSESRKNVLSIYDDLEFKVEALSNGTLLKEIKKNKQDQNRSEYFDTTRN</sequence>
<proteinExistence type="predicted"/>
<dbReference type="RefSeq" id="WP_207109980.1">
    <property type="nucleotide sequence ID" value="NZ_JAFLVR010000052.1"/>
</dbReference>
<reference evidence="2 3" key="1">
    <citation type="submission" date="2021-03" db="EMBL/GenBank/DDBJ databases">
        <title>Enterococcal diversity collection.</title>
        <authorList>
            <person name="Gilmore M.S."/>
            <person name="Schwartzman J."/>
            <person name="Van Tyne D."/>
            <person name="Martin M."/>
            <person name="Earl A.M."/>
            <person name="Manson A.L."/>
            <person name="Straub T."/>
            <person name="Salamzade R."/>
            <person name="Saavedra J."/>
            <person name="Lebreton F."/>
            <person name="Prichula J."/>
            <person name="Schaufler K."/>
            <person name="Gaca A."/>
            <person name="Sgardioli B."/>
            <person name="Wagenaar J."/>
            <person name="Strong T."/>
        </authorList>
    </citation>
    <scope>NUCLEOTIDE SEQUENCE [LARGE SCALE GENOMIC DNA]</scope>
    <source>
        <strain evidence="2 3">MJM16</strain>
    </source>
</reference>
<dbReference type="EMBL" id="JAFLVR010000052">
    <property type="protein sequence ID" value="MBO0454242.1"/>
    <property type="molecule type" value="Genomic_DNA"/>
</dbReference>
<keyword evidence="3" id="KW-1185">Reference proteome</keyword>
<organism evidence="2 3">
    <name type="scientific">Candidatus Enterococcus murrayae</name>
    <dbReference type="NCBI Taxonomy" id="2815321"/>
    <lineage>
        <taxon>Bacteria</taxon>
        <taxon>Bacillati</taxon>
        <taxon>Bacillota</taxon>
        <taxon>Bacilli</taxon>
        <taxon>Lactobacillales</taxon>
        <taxon>Enterococcaceae</taxon>
        <taxon>Enterococcus</taxon>
    </lineage>
</organism>
<comment type="caution">
    <text evidence="2">The sequence shown here is derived from an EMBL/GenBank/DDBJ whole genome shotgun (WGS) entry which is preliminary data.</text>
</comment>
<gene>
    <name evidence="2" type="ORF">JZO85_18450</name>
</gene>
<feature type="region of interest" description="Disordered" evidence="1">
    <location>
        <begin position="160"/>
        <end position="184"/>
    </location>
</feature>
<accession>A0ABS3HLC2</accession>
<evidence type="ECO:0000256" key="1">
    <source>
        <dbReference type="SAM" id="MobiDB-lite"/>
    </source>
</evidence>
<evidence type="ECO:0000313" key="2">
    <source>
        <dbReference type="EMBL" id="MBO0454242.1"/>
    </source>
</evidence>
<evidence type="ECO:0008006" key="4">
    <source>
        <dbReference type="Google" id="ProtNLM"/>
    </source>
</evidence>
<evidence type="ECO:0000313" key="3">
    <source>
        <dbReference type="Proteomes" id="UP000664495"/>
    </source>
</evidence>
<dbReference type="Proteomes" id="UP000664495">
    <property type="component" value="Unassembled WGS sequence"/>
</dbReference>
<name>A0ABS3HLC2_9ENTE</name>
<protein>
    <recommendedName>
        <fullName evidence="4">Chromosome segregation protein SMC</fullName>
    </recommendedName>
</protein>